<dbReference type="GO" id="GO:0005829">
    <property type="term" value="C:cytosol"/>
    <property type="evidence" value="ECO:0007669"/>
    <property type="project" value="TreeGrafter"/>
</dbReference>
<dbReference type="Gene3D" id="3.10.620.30">
    <property type="match status" value="1"/>
</dbReference>
<keyword evidence="3" id="KW-0862">Zinc</keyword>
<evidence type="ECO:0000259" key="5">
    <source>
        <dbReference type="SMART" id="SM00460"/>
    </source>
</evidence>
<accession>A0AAN8EHI7</accession>
<feature type="compositionally biased region" description="Low complexity" evidence="4">
    <location>
        <begin position="47"/>
        <end position="60"/>
    </location>
</feature>
<dbReference type="FunFam" id="2.20.25.10:FF:000011">
    <property type="entry name" value="peptide-N(4)-(N-acetyl-beta- glucosaminyl)asparagine amidase"/>
    <property type="match status" value="1"/>
</dbReference>
<evidence type="ECO:0000256" key="2">
    <source>
        <dbReference type="ARBA" id="ARBA00022723"/>
    </source>
</evidence>
<evidence type="ECO:0000256" key="3">
    <source>
        <dbReference type="ARBA" id="ARBA00022833"/>
    </source>
</evidence>
<feature type="compositionally biased region" description="Low complexity" evidence="4">
    <location>
        <begin position="68"/>
        <end position="78"/>
    </location>
</feature>
<feature type="compositionally biased region" description="Basic and acidic residues" evidence="4">
    <location>
        <begin position="405"/>
        <end position="414"/>
    </location>
</feature>
<dbReference type="Proteomes" id="UP001316803">
    <property type="component" value="Unassembled WGS sequence"/>
</dbReference>
<proteinExistence type="inferred from homology"/>
<comment type="caution">
    <text evidence="6">The sequence shown here is derived from an EMBL/GenBank/DDBJ whole genome shotgun (WGS) entry which is preliminary data.</text>
</comment>
<evidence type="ECO:0000313" key="7">
    <source>
        <dbReference type="Proteomes" id="UP001316803"/>
    </source>
</evidence>
<dbReference type="GO" id="GO:0005634">
    <property type="term" value="C:nucleus"/>
    <property type="evidence" value="ECO:0007669"/>
    <property type="project" value="TreeGrafter"/>
</dbReference>
<dbReference type="GO" id="GO:0046872">
    <property type="term" value="F:metal ion binding"/>
    <property type="evidence" value="ECO:0007669"/>
    <property type="project" value="UniProtKB-KW"/>
</dbReference>
<organism evidence="6 7">
    <name type="scientific">Knufia fluminis</name>
    <dbReference type="NCBI Taxonomy" id="191047"/>
    <lineage>
        <taxon>Eukaryota</taxon>
        <taxon>Fungi</taxon>
        <taxon>Dikarya</taxon>
        <taxon>Ascomycota</taxon>
        <taxon>Pezizomycotina</taxon>
        <taxon>Eurotiomycetes</taxon>
        <taxon>Chaetothyriomycetidae</taxon>
        <taxon>Chaetothyriales</taxon>
        <taxon>Trichomeriaceae</taxon>
        <taxon>Knufia</taxon>
    </lineage>
</organism>
<dbReference type="GO" id="GO:0006516">
    <property type="term" value="P:glycoprotein catabolic process"/>
    <property type="evidence" value="ECO:0007669"/>
    <property type="project" value="TreeGrafter"/>
</dbReference>
<dbReference type="GO" id="GO:0000224">
    <property type="term" value="F:peptide-N4-(N-acetyl-beta-glucosaminyl)asparagine amidase activity"/>
    <property type="evidence" value="ECO:0007669"/>
    <property type="project" value="UniProtKB-EC"/>
</dbReference>
<evidence type="ECO:0000256" key="1">
    <source>
        <dbReference type="ARBA" id="ARBA00009390"/>
    </source>
</evidence>
<dbReference type="SMART" id="SM00460">
    <property type="entry name" value="TGc"/>
    <property type="match status" value="1"/>
</dbReference>
<sequence>MAGNGNGNVQPTSLDEQFDFGAGDLSKQFEQLLRTRRLNELEEQARGPRPSSSSQRSQSPFSPPPQSPAAQQQQQQQQHIPPKYNAYRNTPLVPCAPQDAASLKFRNLLLTLSVTPTKYENPGLLDEALTHIPIDRIYSEAEEEHNIMKGMAASTGSSKEEWGYQDCVVRSLLRWFKREFFEFVCNPSCSRCHGATIAQGQVPATQEENAYGATRVELYRCQSQSCGRYERFPRYSDVWILMKSKRGRAGEFANCFGMLCRAAGARVRWVWNSEDSVWIEVYSLHKKRWVHVDPCEELWDAPRVYTEGWNRKFAYCIAFSNEGATDVTRRYVRNPSHGLPRTRCPEECLLWMMYEIRKLRRDGMNKPDQQRLRAEDEREERELQAYVMRSITKDMLSSMPGSRPEVGRPDEQKIRTQAQEQAQWAGLSSIRQPSDVDDLYFRAANTRYKAD</sequence>
<dbReference type="InterPro" id="IPR050883">
    <property type="entry name" value="PNGase"/>
</dbReference>
<feature type="region of interest" description="Disordered" evidence="4">
    <location>
        <begin position="1"/>
        <end position="22"/>
    </location>
</feature>
<dbReference type="EC" id="3.5.1.52" evidence="6"/>
<feature type="compositionally biased region" description="Basic and acidic residues" evidence="4">
    <location>
        <begin position="37"/>
        <end position="46"/>
    </location>
</feature>
<evidence type="ECO:0000256" key="4">
    <source>
        <dbReference type="SAM" id="MobiDB-lite"/>
    </source>
</evidence>
<reference evidence="6 7" key="1">
    <citation type="submission" date="2022-12" db="EMBL/GenBank/DDBJ databases">
        <title>Genomic features and morphological characterization of a novel Knufia sp. strain isolated from spacecraft assembly facility.</title>
        <authorList>
            <person name="Teixeira M."/>
            <person name="Chander A.M."/>
            <person name="Stajich J.E."/>
            <person name="Venkateswaran K."/>
        </authorList>
    </citation>
    <scope>NUCLEOTIDE SEQUENCE [LARGE SCALE GENOMIC DNA]</scope>
    <source>
        <strain evidence="6 7">FJI-L2-BK-P2</strain>
    </source>
</reference>
<feature type="region of interest" description="Disordered" evidence="4">
    <location>
        <begin position="36"/>
        <end position="89"/>
    </location>
</feature>
<feature type="domain" description="Transglutaminase-like" evidence="5">
    <location>
        <begin position="241"/>
        <end position="296"/>
    </location>
</feature>
<keyword evidence="2" id="KW-0479">Metal-binding</keyword>
<comment type="similarity">
    <text evidence="1">Belongs to the transglutaminase-like superfamily. PNGase family.</text>
</comment>
<keyword evidence="6" id="KW-0378">Hydrolase</keyword>
<protein>
    <submittedName>
        <fullName evidence="6">Protein png1</fullName>
        <ecNumber evidence="6">3.5.1.52</ecNumber>
    </submittedName>
</protein>
<dbReference type="PANTHER" id="PTHR12143">
    <property type="entry name" value="PEPTIDE N-GLYCANASE PNGASE -RELATED"/>
    <property type="match status" value="1"/>
</dbReference>
<keyword evidence="7" id="KW-1185">Reference proteome</keyword>
<dbReference type="EMBL" id="JAKLMC020000019">
    <property type="protein sequence ID" value="KAK5951668.1"/>
    <property type="molecule type" value="Genomic_DNA"/>
</dbReference>
<dbReference type="PANTHER" id="PTHR12143:SF19">
    <property type="entry name" value="PEPTIDE-N(4)-(N-ACETYL-BETA-GLUCOSAMINYL)ASPARAGINE AMIDASE"/>
    <property type="match status" value="1"/>
</dbReference>
<dbReference type="SUPFAM" id="SSF54001">
    <property type="entry name" value="Cysteine proteinases"/>
    <property type="match status" value="1"/>
</dbReference>
<name>A0AAN8EHI7_9EURO</name>
<gene>
    <name evidence="6" type="primary">png1</name>
    <name evidence="6" type="ORF">OHC33_007347</name>
</gene>
<dbReference type="Gene3D" id="2.20.25.10">
    <property type="match status" value="1"/>
</dbReference>
<dbReference type="InterPro" id="IPR002931">
    <property type="entry name" value="Transglutaminase-like"/>
</dbReference>
<dbReference type="InterPro" id="IPR038765">
    <property type="entry name" value="Papain-like_cys_pep_sf"/>
</dbReference>
<dbReference type="AlphaFoldDB" id="A0AAN8EHI7"/>
<evidence type="ECO:0000313" key="6">
    <source>
        <dbReference type="EMBL" id="KAK5951668.1"/>
    </source>
</evidence>
<dbReference type="Pfam" id="PF01841">
    <property type="entry name" value="Transglut_core"/>
    <property type="match status" value="1"/>
</dbReference>
<feature type="region of interest" description="Disordered" evidence="4">
    <location>
        <begin position="396"/>
        <end position="429"/>
    </location>
</feature>